<dbReference type="Pfam" id="PF00300">
    <property type="entry name" value="His_Phos_1"/>
    <property type="match status" value="1"/>
</dbReference>
<feature type="binding site" evidence="5">
    <location>
        <begin position="28"/>
        <end position="29"/>
    </location>
    <ligand>
        <name>substrate</name>
    </ligand>
</feature>
<feature type="binding site" evidence="5">
    <location>
        <begin position="94"/>
        <end position="97"/>
    </location>
    <ligand>
        <name>substrate</name>
    </ligand>
</feature>
<protein>
    <recommendedName>
        <fullName evidence="5 6">2,3-bisphosphoglycerate-dependent phosphoglycerate mutase</fullName>
        <shortName evidence="5">BPG-dependent PGAM</shortName>
        <shortName evidence="5">PGAM</shortName>
        <shortName evidence="5">Phosphoglyceromutase</shortName>
        <shortName evidence="5">dPGM</shortName>
        <ecNumber evidence="5 6">5.4.2.11</ecNumber>
    </recommendedName>
</protein>
<feature type="binding site" evidence="5">
    <location>
        <begin position="165"/>
        <end position="166"/>
    </location>
    <ligand>
        <name>substrate</name>
    </ligand>
</feature>
<evidence type="ECO:0000256" key="3">
    <source>
        <dbReference type="ARBA" id="ARBA00023152"/>
    </source>
</evidence>
<dbReference type="EC" id="5.4.2.11" evidence="5 6"/>
<dbReference type="Proteomes" id="UP001055093">
    <property type="component" value="Unassembled WGS sequence"/>
</dbReference>
<dbReference type="Gene3D" id="3.40.50.1240">
    <property type="entry name" value="Phosphoglycerate mutase-like"/>
    <property type="match status" value="1"/>
</dbReference>
<comment type="pathway">
    <text evidence="5 6">Carbohydrate degradation; glycolysis; pyruvate from D-glyceraldehyde 3-phosphate: step 3/5.</text>
</comment>
<dbReference type="PIRSF" id="PIRSF000709">
    <property type="entry name" value="6PFK_2-Ptase"/>
    <property type="match status" value="1"/>
</dbReference>
<comment type="caution">
    <text evidence="5">Lacks conserved residue(s) required for the propagation of feature annotation.</text>
</comment>
<feature type="binding site" evidence="5">
    <location>
        <position position="67"/>
    </location>
    <ligand>
        <name>substrate</name>
    </ligand>
</feature>
<dbReference type="CDD" id="cd07067">
    <property type="entry name" value="HP_PGM_like"/>
    <property type="match status" value="1"/>
</dbReference>
<sequence length="214" mass="23412">MDGAARREGILVLMRHGQSEDNARDLFSGLRDPALTPRGIEEARAAGRALRERGLHFDRAFTSRLRRAQDTLALLLGELGQPTLTVETDAALNERDYGALAGLNKTEARARFGVEQVRSWRKSYKAVPPGGESLAMAAARVWPFFEGRIVPRLTEGASVLVVAHGNSLRSLLVHLDRIAPEAIEEVNIGTAEFLLYGRAPDGRWVRNAEPPGPA</sequence>
<feature type="active site" description="Tele-phosphohistidine intermediate" evidence="5">
    <location>
        <position position="16"/>
    </location>
</feature>
<evidence type="ECO:0000256" key="1">
    <source>
        <dbReference type="ARBA" id="ARBA00006717"/>
    </source>
</evidence>
<reference evidence="7" key="1">
    <citation type="journal article" date="2021" name="Front. Microbiol.">
        <title>Comprehensive Comparative Genomics and Phenotyping of Methylobacterium Species.</title>
        <authorList>
            <person name="Alessa O."/>
            <person name="Ogura Y."/>
            <person name="Fujitani Y."/>
            <person name="Takami H."/>
            <person name="Hayashi T."/>
            <person name="Sahin N."/>
            <person name="Tani A."/>
        </authorList>
    </citation>
    <scope>NUCLEOTIDE SEQUENCE</scope>
    <source>
        <strain evidence="7">DSM 14458</strain>
    </source>
</reference>
<comment type="subunit">
    <text evidence="5">Homodimer.</text>
</comment>
<dbReference type="RefSeq" id="WP_137829788.1">
    <property type="nucleotide sequence ID" value="NZ_BPRE01000026.1"/>
</dbReference>
<evidence type="ECO:0000313" key="8">
    <source>
        <dbReference type="Proteomes" id="UP001055093"/>
    </source>
</evidence>
<dbReference type="EMBL" id="BPRE01000026">
    <property type="protein sequence ID" value="GJE78496.1"/>
    <property type="molecule type" value="Genomic_DNA"/>
</dbReference>
<comment type="catalytic activity">
    <reaction evidence="5 6">
        <text>(2R)-2-phosphoglycerate = (2R)-3-phosphoglycerate</text>
        <dbReference type="Rhea" id="RHEA:15901"/>
        <dbReference type="ChEBI" id="CHEBI:58272"/>
        <dbReference type="ChEBI" id="CHEBI:58289"/>
        <dbReference type="EC" id="5.4.2.11"/>
    </reaction>
</comment>
<keyword evidence="8" id="KW-1185">Reference proteome</keyword>
<reference evidence="7" key="2">
    <citation type="submission" date="2021-08" db="EMBL/GenBank/DDBJ databases">
        <authorList>
            <person name="Tani A."/>
            <person name="Ola A."/>
            <person name="Ogura Y."/>
            <person name="Katsura K."/>
            <person name="Hayashi T."/>
        </authorList>
    </citation>
    <scope>NUCLEOTIDE SEQUENCE</scope>
    <source>
        <strain evidence="7">DSM 14458</strain>
    </source>
</reference>
<keyword evidence="4 5" id="KW-0413">Isomerase</keyword>
<feature type="site" description="Transition state stabilizer" evidence="5">
    <location>
        <position position="164"/>
    </location>
</feature>
<dbReference type="InterPro" id="IPR013078">
    <property type="entry name" value="His_Pase_superF_clade-1"/>
</dbReference>
<keyword evidence="3 5" id="KW-0324">Glycolysis</keyword>
<dbReference type="HAMAP" id="MF_01039">
    <property type="entry name" value="PGAM_GpmA"/>
    <property type="match status" value="1"/>
</dbReference>
<dbReference type="PROSITE" id="PS00175">
    <property type="entry name" value="PG_MUTASE"/>
    <property type="match status" value="1"/>
</dbReference>
<dbReference type="SUPFAM" id="SSF53254">
    <property type="entry name" value="Phosphoglycerate mutase-like"/>
    <property type="match status" value="1"/>
</dbReference>
<keyword evidence="2 5" id="KW-0312">Gluconeogenesis</keyword>
<evidence type="ECO:0000256" key="2">
    <source>
        <dbReference type="ARBA" id="ARBA00022432"/>
    </source>
</evidence>
<comment type="similarity">
    <text evidence="1 5">Belongs to the phosphoglycerate mutase family. BPG-dependent PGAM subfamily.</text>
</comment>
<name>A0ABQ4V1N6_9HYPH</name>
<proteinExistence type="inferred from homology"/>
<comment type="function">
    <text evidence="5 6">Catalyzes the interconversion of 2-phosphoglycerate and 3-phosphoglycerate.</text>
</comment>
<accession>A0ABQ4V1N6</accession>
<evidence type="ECO:0000256" key="4">
    <source>
        <dbReference type="ARBA" id="ARBA00023235"/>
    </source>
</evidence>
<gene>
    <name evidence="7" type="primary">gpmA_5</name>
    <name evidence="5" type="synonym">gpmA</name>
    <name evidence="7" type="ORF">BGCPKDLD_5112</name>
</gene>
<dbReference type="InterPro" id="IPR029033">
    <property type="entry name" value="His_PPase_superfam"/>
</dbReference>
<evidence type="ECO:0000313" key="7">
    <source>
        <dbReference type="EMBL" id="GJE78496.1"/>
    </source>
</evidence>
<feature type="binding site" evidence="5">
    <location>
        <begin position="15"/>
        <end position="22"/>
    </location>
    <ligand>
        <name>substrate</name>
    </ligand>
</feature>
<dbReference type="NCBIfam" id="TIGR01258">
    <property type="entry name" value="pgm_1"/>
    <property type="match status" value="1"/>
</dbReference>
<dbReference type="SMART" id="SM00855">
    <property type="entry name" value="PGAM"/>
    <property type="match status" value="1"/>
</dbReference>
<organism evidence="7 8">
    <name type="scientific">Methylorubrum suomiense</name>
    <dbReference type="NCBI Taxonomy" id="144191"/>
    <lineage>
        <taxon>Bacteria</taxon>
        <taxon>Pseudomonadati</taxon>
        <taxon>Pseudomonadota</taxon>
        <taxon>Alphaproteobacteria</taxon>
        <taxon>Hyphomicrobiales</taxon>
        <taxon>Methylobacteriaceae</taxon>
        <taxon>Methylorubrum</taxon>
    </lineage>
</organism>
<dbReference type="PANTHER" id="PTHR11931">
    <property type="entry name" value="PHOSPHOGLYCERATE MUTASE"/>
    <property type="match status" value="1"/>
</dbReference>
<feature type="active site" description="Proton donor/acceptor" evidence="5">
    <location>
        <position position="94"/>
    </location>
</feature>
<comment type="caution">
    <text evidence="7">The sequence shown here is derived from an EMBL/GenBank/DDBJ whole genome shotgun (WGS) entry which is preliminary data.</text>
</comment>
<feature type="binding site" evidence="5">
    <location>
        <position position="105"/>
    </location>
    <ligand>
        <name>substrate</name>
    </ligand>
</feature>
<evidence type="ECO:0000256" key="6">
    <source>
        <dbReference type="RuleBase" id="RU004512"/>
    </source>
</evidence>
<evidence type="ECO:0000256" key="5">
    <source>
        <dbReference type="HAMAP-Rule" id="MF_01039"/>
    </source>
</evidence>
<dbReference type="InterPro" id="IPR001345">
    <property type="entry name" value="PG/BPGM_mutase_AS"/>
</dbReference>
<dbReference type="InterPro" id="IPR005952">
    <property type="entry name" value="Phosphogly_mut1"/>
</dbReference>